<dbReference type="RefSeq" id="WP_213512862.1">
    <property type="nucleotide sequence ID" value="NZ_BOSE01000001.1"/>
</dbReference>
<dbReference type="GO" id="GO:0046103">
    <property type="term" value="P:inosine biosynthetic process"/>
    <property type="evidence" value="ECO:0007669"/>
    <property type="project" value="TreeGrafter"/>
</dbReference>
<dbReference type="SUPFAM" id="SSF51556">
    <property type="entry name" value="Metallo-dependent hydrolases"/>
    <property type="match status" value="1"/>
</dbReference>
<dbReference type="Gene3D" id="3.20.20.140">
    <property type="entry name" value="Metal-dependent hydrolases"/>
    <property type="match status" value="1"/>
</dbReference>
<keyword evidence="9" id="KW-1185">Reference proteome</keyword>
<dbReference type="Pfam" id="PF00962">
    <property type="entry name" value="A_deaminase"/>
    <property type="match status" value="1"/>
</dbReference>
<dbReference type="CDD" id="cd01320">
    <property type="entry name" value="ADA"/>
    <property type="match status" value="1"/>
</dbReference>
<dbReference type="GO" id="GO:0004000">
    <property type="term" value="F:adenosine deaminase activity"/>
    <property type="evidence" value="ECO:0007669"/>
    <property type="project" value="UniProtKB-ARBA"/>
</dbReference>
<dbReference type="GO" id="GO:0046872">
    <property type="term" value="F:metal ion binding"/>
    <property type="evidence" value="ECO:0007669"/>
    <property type="project" value="UniProtKB-KW"/>
</dbReference>
<dbReference type="NCBIfam" id="TIGR01430">
    <property type="entry name" value="aden_deam"/>
    <property type="match status" value="1"/>
</dbReference>
<keyword evidence="4" id="KW-0479">Metal-binding</keyword>
<dbReference type="PANTHER" id="PTHR11409">
    <property type="entry name" value="ADENOSINE DEAMINASE"/>
    <property type="match status" value="1"/>
</dbReference>
<sequence>MALTIEQISALPKIELHVHLDGSVLPQTLIELAQQQGGELPVADPDELSAYMSAPESCQSLNEYLRTFDFVLPYLQSYEALERVAYELVQQCADDQVQYVEVRFAPQLHRQQGLTVAETYEAVISGLRRAEQQFGVMARCIGICLRGHQDEQNMEVVEAAAPFLQRGLVAVDLAGAEALYPPELYAAMFKRAQQLGIPVTIHAGEAGGAENIAIAVSQLGAQRIGHGVRLQENPQILQEIADKHIPLEFCPISNLQTKAVAEWSLYPIVSYMEQGIHITVNTDNLTVSQTSLTKELMTLQERCGLSDQAIVQLQRNAASAIFLEQPAKAQFMSDYEAKLLQWVQHNML</sequence>
<dbReference type="GO" id="GO:0006154">
    <property type="term" value="P:adenosine catabolic process"/>
    <property type="evidence" value="ECO:0007669"/>
    <property type="project" value="TreeGrafter"/>
</dbReference>
<accession>A0A919YK32</accession>
<keyword evidence="6" id="KW-0862">Zinc</keyword>
<reference evidence="8" key="1">
    <citation type="submission" date="2021-03" db="EMBL/GenBank/DDBJ databases">
        <title>Antimicrobial resistance genes in bacteria isolated from Japanese honey, and their potential for conferring macrolide and lincosamide resistance in the American foulbrood pathogen Paenibacillus larvae.</title>
        <authorList>
            <person name="Okamoto M."/>
            <person name="Kumagai M."/>
            <person name="Kanamori H."/>
            <person name="Takamatsu D."/>
        </authorList>
    </citation>
    <scope>NUCLEOTIDE SEQUENCE</scope>
    <source>
        <strain evidence="8">J40TS1</strain>
    </source>
</reference>
<dbReference type="EC" id="3.5.4.4" evidence="3"/>
<organism evidence="8 9">
    <name type="scientific">Paenibacillus montaniterrae</name>
    <dbReference type="NCBI Taxonomy" id="429341"/>
    <lineage>
        <taxon>Bacteria</taxon>
        <taxon>Bacillati</taxon>
        <taxon>Bacillota</taxon>
        <taxon>Bacilli</taxon>
        <taxon>Bacillales</taxon>
        <taxon>Paenibacillaceae</taxon>
        <taxon>Paenibacillus</taxon>
    </lineage>
</organism>
<evidence type="ECO:0000256" key="1">
    <source>
        <dbReference type="ARBA" id="ARBA00001947"/>
    </source>
</evidence>
<dbReference type="EMBL" id="BOSE01000001">
    <property type="protein sequence ID" value="GIP14650.1"/>
    <property type="molecule type" value="Genomic_DNA"/>
</dbReference>
<feature type="domain" description="Adenosine deaminase" evidence="7">
    <location>
        <begin position="12"/>
        <end position="333"/>
    </location>
</feature>
<dbReference type="InterPro" id="IPR001365">
    <property type="entry name" value="A_deaminase_dom"/>
</dbReference>
<comment type="caution">
    <text evidence="8">The sequence shown here is derived from an EMBL/GenBank/DDBJ whole genome shotgun (WGS) entry which is preliminary data.</text>
</comment>
<evidence type="ECO:0000256" key="6">
    <source>
        <dbReference type="ARBA" id="ARBA00022833"/>
    </source>
</evidence>
<evidence type="ECO:0000313" key="9">
    <source>
        <dbReference type="Proteomes" id="UP000683139"/>
    </source>
</evidence>
<dbReference type="Proteomes" id="UP000683139">
    <property type="component" value="Unassembled WGS sequence"/>
</dbReference>
<proteinExistence type="inferred from homology"/>
<gene>
    <name evidence="8" type="primary">add</name>
    <name evidence="8" type="ORF">J40TS1_02920</name>
</gene>
<evidence type="ECO:0000259" key="7">
    <source>
        <dbReference type="Pfam" id="PF00962"/>
    </source>
</evidence>
<evidence type="ECO:0000313" key="8">
    <source>
        <dbReference type="EMBL" id="GIP14650.1"/>
    </source>
</evidence>
<evidence type="ECO:0000256" key="3">
    <source>
        <dbReference type="ARBA" id="ARBA00012784"/>
    </source>
</evidence>
<dbReference type="PANTHER" id="PTHR11409:SF43">
    <property type="entry name" value="ADENOSINE DEAMINASE"/>
    <property type="match status" value="1"/>
</dbReference>
<dbReference type="GO" id="GO:0043103">
    <property type="term" value="P:hypoxanthine salvage"/>
    <property type="evidence" value="ECO:0007669"/>
    <property type="project" value="TreeGrafter"/>
</dbReference>
<keyword evidence="5" id="KW-0378">Hydrolase</keyword>
<dbReference type="InterPro" id="IPR032466">
    <property type="entry name" value="Metal_Hydrolase"/>
</dbReference>
<name>A0A919YK32_9BACL</name>
<protein>
    <recommendedName>
        <fullName evidence="3">adenosine deaminase</fullName>
        <ecNumber evidence="3">3.5.4.4</ecNumber>
    </recommendedName>
</protein>
<evidence type="ECO:0000256" key="2">
    <source>
        <dbReference type="ARBA" id="ARBA00006676"/>
    </source>
</evidence>
<dbReference type="GO" id="GO:0005829">
    <property type="term" value="C:cytosol"/>
    <property type="evidence" value="ECO:0007669"/>
    <property type="project" value="TreeGrafter"/>
</dbReference>
<dbReference type="AlphaFoldDB" id="A0A919YK32"/>
<comment type="cofactor">
    <cofactor evidence="1">
        <name>Zn(2+)</name>
        <dbReference type="ChEBI" id="CHEBI:29105"/>
    </cofactor>
</comment>
<comment type="similarity">
    <text evidence="2">Belongs to the metallo-dependent hydrolases superfamily. Adenosine and AMP deaminases family.</text>
</comment>
<evidence type="ECO:0000256" key="4">
    <source>
        <dbReference type="ARBA" id="ARBA00022723"/>
    </source>
</evidence>
<evidence type="ECO:0000256" key="5">
    <source>
        <dbReference type="ARBA" id="ARBA00022801"/>
    </source>
</evidence>
<dbReference type="InterPro" id="IPR006330">
    <property type="entry name" value="Ado/ade_deaminase"/>
</dbReference>